<reference evidence="12" key="1">
    <citation type="journal article" date="2020" name="mSystems">
        <title>Genome- and Community-Level Interaction Insights into Carbon Utilization and Element Cycling Functions of Hydrothermarchaeota in Hydrothermal Sediment.</title>
        <authorList>
            <person name="Zhou Z."/>
            <person name="Liu Y."/>
            <person name="Xu W."/>
            <person name="Pan J."/>
            <person name="Luo Z.H."/>
            <person name="Li M."/>
        </authorList>
    </citation>
    <scope>NUCLEOTIDE SEQUENCE [LARGE SCALE GENOMIC DNA]</scope>
    <source>
        <strain evidence="12">SpSt-783</strain>
    </source>
</reference>
<keyword evidence="6" id="KW-0460">Magnesium</keyword>
<keyword evidence="4 6" id="KW-0630">Potassium</keyword>
<dbReference type="InterPro" id="IPR005225">
    <property type="entry name" value="Small_GTP-bd"/>
</dbReference>
<evidence type="ECO:0000256" key="2">
    <source>
        <dbReference type="ARBA" id="ARBA00022694"/>
    </source>
</evidence>
<evidence type="ECO:0000259" key="11">
    <source>
        <dbReference type="Pfam" id="PF12631"/>
    </source>
</evidence>
<dbReference type="PANTHER" id="PTHR42714">
    <property type="entry name" value="TRNA MODIFICATION GTPASE GTPBP3"/>
    <property type="match status" value="1"/>
</dbReference>
<dbReference type="GO" id="GO:0005829">
    <property type="term" value="C:cytosol"/>
    <property type="evidence" value="ECO:0007669"/>
    <property type="project" value="TreeGrafter"/>
</dbReference>
<dbReference type="Gene3D" id="3.40.50.300">
    <property type="entry name" value="P-loop containing nucleotide triphosphate hydrolases"/>
    <property type="match status" value="1"/>
</dbReference>
<feature type="binding site" evidence="6">
    <location>
        <begin position="269"/>
        <end position="272"/>
    </location>
    <ligand>
        <name>GTP</name>
        <dbReference type="ChEBI" id="CHEBI:37565"/>
    </ligand>
</feature>
<feature type="domain" description="MnmE helical" evidence="11">
    <location>
        <begin position="122"/>
        <end position="439"/>
    </location>
</feature>
<dbReference type="InterPro" id="IPR025867">
    <property type="entry name" value="MnmE_helical"/>
</dbReference>
<keyword evidence="3 6" id="KW-0547">Nucleotide-binding</keyword>
<dbReference type="GO" id="GO:0002098">
    <property type="term" value="P:tRNA wobble uridine modification"/>
    <property type="evidence" value="ECO:0007669"/>
    <property type="project" value="TreeGrafter"/>
</dbReference>
<feature type="binding site" evidence="6">
    <location>
        <position position="119"/>
    </location>
    <ligand>
        <name>(6S)-5-formyl-5,6,7,8-tetrahydrofolate</name>
        <dbReference type="ChEBI" id="CHEBI:57457"/>
    </ligand>
</feature>
<proteinExistence type="inferred from homology"/>
<dbReference type="InterPro" id="IPR031168">
    <property type="entry name" value="G_TrmE"/>
</dbReference>
<feature type="binding site" evidence="6">
    <location>
        <position position="80"/>
    </location>
    <ligand>
        <name>(6S)-5-formyl-5,6,7,8-tetrahydrofolate</name>
        <dbReference type="ChEBI" id="CHEBI:57457"/>
    </ligand>
</feature>
<feature type="coiled-coil region" evidence="8">
    <location>
        <begin position="178"/>
        <end position="205"/>
    </location>
</feature>
<dbReference type="Gene3D" id="3.30.1360.120">
    <property type="entry name" value="Probable tRNA modification gtpase trme, domain 1"/>
    <property type="match status" value="1"/>
</dbReference>
<dbReference type="PRINTS" id="PR00326">
    <property type="entry name" value="GTP1OBG"/>
</dbReference>
<dbReference type="GO" id="GO:0046872">
    <property type="term" value="F:metal ion binding"/>
    <property type="evidence" value="ECO:0007669"/>
    <property type="project" value="UniProtKB-KW"/>
</dbReference>
<dbReference type="Pfam" id="PF01926">
    <property type="entry name" value="MMR_HSR1"/>
    <property type="match status" value="1"/>
</dbReference>
<dbReference type="AlphaFoldDB" id="A0A7C6AF66"/>
<dbReference type="GO" id="GO:0005525">
    <property type="term" value="F:GTP binding"/>
    <property type="evidence" value="ECO:0007669"/>
    <property type="project" value="UniProtKB-UniRule"/>
</dbReference>
<comment type="cofactor">
    <cofactor evidence="6">
        <name>K(+)</name>
        <dbReference type="ChEBI" id="CHEBI:29103"/>
    </cofactor>
    <text evidence="6">Binds 1 potassium ion per subunit.</text>
</comment>
<dbReference type="EC" id="3.6.-.-" evidence="6"/>
<evidence type="ECO:0000256" key="4">
    <source>
        <dbReference type="ARBA" id="ARBA00022958"/>
    </source>
</evidence>
<dbReference type="NCBIfam" id="TIGR00450">
    <property type="entry name" value="mnmE_trmE_thdF"/>
    <property type="match status" value="1"/>
</dbReference>
<comment type="subcellular location">
    <subcellularLocation>
        <location evidence="6">Cytoplasm</location>
    </subcellularLocation>
</comment>
<keyword evidence="5 6" id="KW-0342">GTP-binding</keyword>
<dbReference type="GO" id="GO:0003924">
    <property type="term" value="F:GTPase activity"/>
    <property type="evidence" value="ECO:0007669"/>
    <property type="project" value="UniProtKB-UniRule"/>
</dbReference>
<comment type="subunit">
    <text evidence="6">Homodimer. Heterotetramer of two MnmE and two MnmG subunits.</text>
</comment>
<evidence type="ECO:0000256" key="6">
    <source>
        <dbReference type="HAMAP-Rule" id="MF_00379"/>
    </source>
</evidence>
<evidence type="ECO:0000256" key="8">
    <source>
        <dbReference type="SAM" id="Coils"/>
    </source>
</evidence>
<dbReference type="InterPro" id="IPR018948">
    <property type="entry name" value="GTP-bd_TrmE_N"/>
</dbReference>
<comment type="caution">
    <text evidence="6">Lacks conserved residue(s) required for the propagation of feature annotation.</text>
</comment>
<evidence type="ECO:0000256" key="7">
    <source>
        <dbReference type="RuleBase" id="RU003313"/>
    </source>
</evidence>
<feature type="binding site" evidence="6">
    <location>
        <position position="442"/>
    </location>
    <ligand>
        <name>(6S)-5-formyl-5,6,7,8-tetrahydrofolate</name>
        <dbReference type="ChEBI" id="CHEBI:57457"/>
    </ligand>
</feature>
<dbReference type="InterPro" id="IPR027417">
    <property type="entry name" value="P-loop_NTPase"/>
</dbReference>
<dbReference type="InterPro" id="IPR004520">
    <property type="entry name" value="GTPase_MnmE"/>
</dbReference>
<gene>
    <name evidence="6 12" type="primary">mnmE</name>
    <name evidence="6" type="synonym">trmE</name>
    <name evidence="12" type="ORF">ENV70_00960</name>
</gene>
<evidence type="ECO:0000256" key="1">
    <source>
        <dbReference type="ARBA" id="ARBA00011043"/>
    </source>
</evidence>
<feature type="domain" description="G" evidence="9">
    <location>
        <begin position="218"/>
        <end position="330"/>
    </location>
</feature>
<accession>A0A7C6AF66</accession>
<dbReference type="GO" id="GO:0030488">
    <property type="term" value="P:tRNA methylation"/>
    <property type="evidence" value="ECO:0007669"/>
    <property type="project" value="TreeGrafter"/>
</dbReference>
<dbReference type="PANTHER" id="PTHR42714:SF2">
    <property type="entry name" value="TRNA MODIFICATION GTPASE GTPBP3, MITOCHONDRIAL"/>
    <property type="match status" value="1"/>
</dbReference>
<organism evidence="12">
    <name type="scientific">candidate division WOR-3 bacterium</name>
    <dbReference type="NCBI Taxonomy" id="2052148"/>
    <lineage>
        <taxon>Bacteria</taxon>
        <taxon>Bacteria division WOR-3</taxon>
    </lineage>
</organism>
<dbReference type="HAMAP" id="MF_00379">
    <property type="entry name" value="GTPase_MnmE"/>
    <property type="match status" value="1"/>
</dbReference>
<dbReference type="InterPro" id="IPR006073">
    <property type="entry name" value="GTP-bd"/>
</dbReference>
<evidence type="ECO:0000256" key="5">
    <source>
        <dbReference type="ARBA" id="ARBA00023134"/>
    </source>
</evidence>
<evidence type="ECO:0000259" key="9">
    <source>
        <dbReference type="Pfam" id="PF01926"/>
    </source>
</evidence>
<dbReference type="CDD" id="cd04164">
    <property type="entry name" value="trmE"/>
    <property type="match status" value="1"/>
</dbReference>
<evidence type="ECO:0000256" key="3">
    <source>
        <dbReference type="ARBA" id="ARBA00022741"/>
    </source>
</evidence>
<comment type="caution">
    <text evidence="12">The sequence shown here is derived from an EMBL/GenBank/DDBJ whole genome shotgun (WGS) entry which is preliminary data.</text>
</comment>
<dbReference type="InterPro" id="IPR027266">
    <property type="entry name" value="TrmE/GcvT-like"/>
</dbReference>
<feature type="domain" description="GTP-binding protein TrmE N-terminal" evidence="10">
    <location>
        <begin position="2"/>
        <end position="119"/>
    </location>
</feature>
<dbReference type="Pfam" id="PF12631">
    <property type="entry name" value="MnmE_helical"/>
    <property type="match status" value="1"/>
</dbReference>
<feature type="binding site" evidence="6">
    <location>
        <position position="17"/>
    </location>
    <ligand>
        <name>(6S)-5-formyl-5,6,7,8-tetrahydrofolate</name>
        <dbReference type="ChEBI" id="CHEBI:57457"/>
    </ligand>
</feature>
<comment type="similarity">
    <text evidence="1 6 7">Belongs to the TRAFAC class TrmE-Era-EngA-EngB-Septin-like GTPase superfamily. TrmE GTPase family.</text>
</comment>
<keyword evidence="8" id="KW-0175">Coiled coil</keyword>
<feature type="binding site" evidence="6">
    <location>
        <begin position="225"/>
        <end position="230"/>
    </location>
    <ligand>
        <name>GTP</name>
        <dbReference type="ChEBI" id="CHEBI:37565"/>
    </ligand>
</feature>
<dbReference type="Gene3D" id="1.20.120.430">
    <property type="entry name" value="tRNA modification GTPase MnmE domain 2"/>
    <property type="match status" value="1"/>
</dbReference>
<protein>
    <recommendedName>
        <fullName evidence="6">tRNA modification GTPase MnmE</fullName>
        <ecNumber evidence="6">3.6.-.-</ecNumber>
    </recommendedName>
</protein>
<evidence type="ECO:0000313" key="12">
    <source>
        <dbReference type="EMBL" id="HHS62172.1"/>
    </source>
</evidence>
<name>A0A7C6AF66_UNCW3</name>
<feature type="binding site" evidence="6">
    <location>
        <position position="229"/>
    </location>
    <ligand>
        <name>Mg(2+)</name>
        <dbReference type="ChEBI" id="CHEBI:18420"/>
    </ligand>
</feature>
<sequence length="442" mass="49684">MVACATPVGYSSIAVIRVSGEHALELVKKIFVSNQDISVFLSGHIYYGRVIEPAKQEVIDYVLISVFFAPNSYTGENVVEISCHGNPLIVDRIIKILINLGARLAQPGEFTKRAFLNNKIDLMQAEAVLDTIYAQCDVIRRAAIYQLEGRLSNFLMEMKEKIVGLLTKIEASIDFPDEEDAVIDLNEIKSEIDKIQNQIEVLLKNAEQGIKVKQGYSVVIAGKPNVGKSTLFNRLLGYDRAIVYETPGTTRDFIEEKLEIEGILIKLIDTAGIFHNVTGPDGIASKRSEEILKNADLILLVFDGSEAMNEQDTLLFDLTKDLNKIFIINKIDLNLKLKESEILPDAIKISAKNGENIDLLKKVIKERLFSNSIKEDTLVLRQRQIDGIRNLYRSLNNIKENYNPETIAFELHSALDIISELVGRVLREDIVNKIFEEFCIGK</sequence>
<evidence type="ECO:0000259" key="10">
    <source>
        <dbReference type="Pfam" id="PF10396"/>
    </source>
</evidence>
<keyword evidence="2 6" id="KW-0819">tRNA processing</keyword>
<dbReference type="InterPro" id="IPR027368">
    <property type="entry name" value="MnmE_dom2"/>
</dbReference>
<dbReference type="Pfam" id="PF10396">
    <property type="entry name" value="TrmE_N"/>
    <property type="match status" value="1"/>
</dbReference>
<keyword evidence="6" id="KW-0378">Hydrolase</keyword>
<feature type="binding site" evidence="6">
    <location>
        <position position="250"/>
    </location>
    <ligand>
        <name>Mg(2+)</name>
        <dbReference type="ChEBI" id="CHEBI:18420"/>
    </ligand>
</feature>
<keyword evidence="6" id="KW-0963">Cytoplasm</keyword>
<dbReference type="CDD" id="cd14858">
    <property type="entry name" value="TrmE_N"/>
    <property type="match status" value="1"/>
</dbReference>
<comment type="function">
    <text evidence="6">Exhibits a very high intrinsic GTPase hydrolysis rate. Involved in the addition of a carboxymethylaminomethyl (cmnm) group at the wobble position (U34) of certain tRNAs, forming tRNA-cmnm(5)s(2)U34.</text>
</comment>
<dbReference type="SUPFAM" id="SSF52540">
    <property type="entry name" value="P-loop containing nucleoside triphosphate hydrolases"/>
    <property type="match status" value="1"/>
</dbReference>
<dbReference type="NCBIfam" id="TIGR00231">
    <property type="entry name" value="small_GTP"/>
    <property type="match status" value="1"/>
</dbReference>
<keyword evidence="6" id="KW-0479">Metal-binding</keyword>
<dbReference type="EMBL" id="DTHJ01000020">
    <property type="protein sequence ID" value="HHS62172.1"/>
    <property type="molecule type" value="Genomic_DNA"/>
</dbReference>